<dbReference type="Pfam" id="PF02826">
    <property type="entry name" value="2-Hacid_dh_C"/>
    <property type="match status" value="1"/>
</dbReference>
<dbReference type="InterPro" id="IPR029753">
    <property type="entry name" value="D-isomer_DH_CS"/>
</dbReference>
<name>A0A7C1JJP0_9CHLR</name>
<evidence type="ECO:0000313" key="6">
    <source>
        <dbReference type="EMBL" id="HDX30902.1"/>
    </source>
</evidence>
<evidence type="ECO:0000259" key="5">
    <source>
        <dbReference type="Pfam" id="PF02826"/>
    </source>
</evidence>
<dbReference type="SUPFAM" id="SSF51735">
    <property type="entry name" value="NAD(P)-binding Rossmann-fold domains"/>
    <property type="match status" value="1"/>
</dbReference>
<dbReference type="InterPro" id="IPR036291">
    <property type="entry name" value="NAD(P)-bd_dom_sf"/>
</dbReference>
<protein>
    <submittedName>
        <fullName evidence="6">D-glycerate dehydrogenase</fullName>
    </submittedName>
</protein>
<feature type="domain" description="D-isomer specific 2-hydroxyacid dehydrogenase NAD-binding" evidence="5">
    <location>
        <begin position="110"/>
        <end position="288"/>
    </location>
</feature>
<dbReference type="EMBL" id="DSMG01000059">
    <property type="protein sequence ID" value="HDX30902.1"/>
    <property type="molecule type" value="Genomic_DNA"/>
</dbReference>
<feature type="domain" description="D-isomer specific 2-hydroxyacid dehydrogenase catalytic" evidence="4">
    <location>
        <begin position="19"/>
        <end position="320"/>
    </location>
</feature>
<evidence type="ECO:0000259" key="4">
    <source>
        <dbReference type="Pfam" id="PF00389"/>
    </source>
</evidence>
<dbReference type="Gene3D" id="3.40.50.720">
    <property type="entry name" value="NAD(P)-binding Rossmann-like Domain"/>
    <property type="match status" value="2"/>
</dbReference>
<evidence type="ECO:0000256" key="3">
    <source>
        <dbReference type="RuleBase" id="RU003719"/>
    </source>
</evidence>
<proteinExistence type="inferred from homology"/>
<dbReference type="PROSITE" id="PS00065">
    <property type="entry name" value="D_2_HYDROXYACID_DH_1"/>
    <property type="match status" value="1"/>
</dbReference>
<dbReference type="PANTHER" id="PTHR10996:SF283">
    <property type="entry name" value="GLYOXYLATE_HYDROXYPYRUVATE REDUCTASE B"/>
    <property type="match status" value="1"/>
</dbReference>
<dbReference type="SUPFAM" id="SSF52283">
    <property type="entry name" value="Formate/glycerate dehydrogenase catalytic domain-like"/>
    <property type="match status" value="1"/>
</dbReference>
<accession>A0A7C1JJP0</accession>
<dbReference type="FunFam" id="3.40.50.720:FF:000462">
    <property type="entry name" value="Glyoxylate reductase (NADP+)"/>
    <property type="match status" value="1"/>
</dbReference>
<reference evidence="6" key="1">
    <citation type="journal article" date="2020" name="mSystems">
        <title>Genome- and Community-Level Interaction Insights into Carbon Utilization and Element Cycling Functions of Hydrothermarchaeota in Hydrothermal Sediment.</title>
        <authorList>
            <person name="Zhou Z."/>
            <person name="Liu Y."/>
            <person name="Xu W."/>
            <person name="Pan J."/>
            <person name="Luo Z.H."/>
            <person name="Li M."/>
        </authorList>
    </citation>
    <scope>NUCLEOTIDE SEQUENCE [LARGE SCALE GENOMIC DNA]</scope>
    <source>
        <strain evidence="6">SpSt-289</strain>
    </source>
</reference>
<dbReference type="InterPro" id="IPR006139">
    <property type="entry name" value="D-isomer_2_OHA_DH_cat_dom"/>
</dbReference>
<keyword evidence="2 3" id="KW-0560">Oxidoreductase</keyword>
<comment type="caution">
    <text evidence="6">The sequence shown here is derived from an EMBL/GenBank/DDBJ whole genome shotgun (WGS) entry which is preliminary data.</text>
</comment>
<dbReference type="GO" id="GO:0030267">
    <property type="term" value="F:glyoxylate reductase (NADPH) activity"/>
    <property type="evidence" value="ECO:0007669"/>
    <property type="project" value="TreeGrafter"/>
</dbReference>
<dbReference type="GO" id="GO:0005829">
    <property type="term" value="C:cytosol"/>
    <property type="evidence" value="ECO:0007669"/>
    <property type="project" value="TreeGrafter"/>
</dbReference>
<dbReference type="Pfam" id="PF00389">
    <property type="entry name" value="2-Hacid_dh"/>
    <property type="match status" value="1"/>
</dbReference>
<dbReference type="GO" id="GO:0016618">
    <property type="term" value="F:hydroxypyruvate reductase [NAD(P)H] activity"/>
    <property type="evidence" value="ECO:0007669"/>
    <property type="project" value="TreeGrafter"/>
</dbReference>
<dbReference type="InterPro" id="IPR050223">
    <property type="entry name" value="D-isomer_2-hydroxyacid_DH"/>
</dbReference>
<dbReference type="AlphaFoldDB" id="A0A7C1JJP0"/>
<comment type="similarity">
    <text evidence="1 3">Belongs to the D-isomer specific 2-hydroxyacid dehydrogenase family.</text>
</comment>
<sequence>MNKPKVFITRMIPDRGLRKVLERTDATVWQEELPPPRQVLLEWARQADGLLTLLTDRIDAELLDAAPRLKVVANLAVGYDNFDVPAATRRGVLMTNTPGVLTETTADFAFALMMACARRIVEGRDYAKNGHWRTWGPMLLLGQDVYGATLGIVGLGRIGMAVARRARGFNMRILYHSSRRNEAAEKELGAIPVSKEELLSQSDFISLHVPLTPETRHYIDAAALRLMKPNAVLVNTARGAVVDTMALYEALKARQIFAAGLDVTDPEPLPADHPLYTLDNALIVPHIASASFETRSRMAEIAADNLLAGLEGRLPPNCLNPEAFRPLNQGASI</sequence>
<evidence type="ECO:0000256" key="1">
    <source>
        <dbReference type="ARBA" id="ARBA00005854"/>
    </source>
</evidence>
<dbReference type="InterPro" id="IPR006140">
    <property type="entry name" value="D-isomer_DH_NAD-bd"/>
</dbReference>
<dbReference type="GO" id="GO:0051287">
    <property type="term" value="F:NAD binding"/>
    <property type="evidence" value="ECO:0007669"/>
    <property type="project" value="InterPro"/>
</dbReference>
<dbReference type="PANTHER" id="PTHR10996">
    <property type="entry name" value="2-HYDROXYACID DEHYDROGENASE-RELATED"/>
    <property type="match status" value="1"/>
</dbReference>
<gene>
    <name evidence="6" type="ORF">ENQ20_05340</name>
</gene>
<dbReference type="InterPro" id="IPR029752">
    <property type="entry name" value="D-isomer_DH_CS1"/>
</dbReference>
<organism evidence="6">
    <name type="scientific">Caldilinea aerophila</name>
    <dbReference type="NCBI Taxonomy" id="133453"/>
    <lineage>
        <taxon>Bacteria</taxon>
        <taxon>Bacillati</taxon>
        <taxon>Chloroflexota</taxon>
        <taxon>Caldilineae</taxon>
        <taxon>Caldilineales</taxon>
        <taxon>Caldilineaceae</taxon>
        <taxon>Caldilinea</taxon>
    </lineage>
</organism>
<evidence type="ECO:0000256" key="2">
    <source>
        <dbReference type="ARBA" id="ARBA00023002"/>
    </source>
</evidence>
<dbReference type="CDD" id="cd05301">
    <property type="entry name" value="GDH"/>
    <property type="match status" value="1"/>
</dbReference>
<dbReference type="PROSITE" id="PS00671">
    <property type="entry name" value="D_2_HYDROXYACID_DH_3"/>
    <property type="match status" value="1"/>
</dbReference>